<dbReference type="STRING" id="1855912.LuPra_01724"/>
<sequence precursor="true">MVNYHASVVSLVVALALACTWPGPLTAQRAVSESSMGNTLTLAIGDETFVATPVDNRTASAFKSLLPLSVRMSELNGNEKLFRLPASLPTQPSRPSSIQSGDVMLYGSDTLVLFYKSFATTYSYTRIARIDDPAGLERALGPGSVTVTLAVRQGK</sequence>
<dbReference type="Proteomes" id="UP000076079">
    <property type="component" value="Chromosome"/>
</dbReference>
<dbReference type="SUPFAM" id="SSF50891">
    <property type="entry name" value="Cyclophilin-like"/>
    <property type="match status" value="1"/>
</dbReference>
<dbReference type="Pfam" id="PF18050">
    <property type="entry name" value="Cyclophil_like2"/>
    <property type="match status" value="1"/>
</dbReference>
<dbReference type="PATRIC" id="fig|1813736.3.peg.1800"/>
<reference evidence="4" key="2">
    <citation type="submission" date="2016-04" db="EMBL/GenBank/DDBJ databases">
        <title>First Complete Genome Sequence of a Subdivision 6 Acidobacterium.</title>
        <authorList>
            <person name="Huang S."/>
            <person name="Vieira S."/>
            <person name="Bunk B."/>
            <person name="Riedel T."/>
            <person name="Sproeer C."/>
            <person name="Overmann J."/>
        </authorList>
    </citation>
    <scope>NUCLEOTIDE SEQUENCE [LARGE SCALE GENOMIC DNA]</scope>
    <source>
        <strain evidence="4">DSM 100886 HEG_-6_39</strain>
    </source>
</reference>
<evidence type="ECO:0000259" key="2">
    <source>
        <dbReference type="Pfam" id="PF18050"/>
    </source>
</evidence>
<dbReference type="AlphaFoldDB" id="A0A143PJU8"/>
<feature type="domain" description="Cyclophilin-like" evidence="2">
    <location>
        <begin position="43"/>
        <end position="149"/>
    </location>
</feature>
<dbReference type="InterPro" id="IPR029000">
    <property type="entry name" value="Cyclophilin-like_dom_sf"/>
</dbReference>
<gene>
    <name evidence="3" type="ORF">LuPra_01724</name>
</gene>
<feature type="signal peptide" evidence="1">
    <location>
        <begin position="1"/>
        <end position="27"/>
    </location>
</feature>
<accession>A0A143PJU8</accession>
<dbReference type="RefSeq" id="WP_110170360.1">
    <property type="nucleotide sequence ID" value="NZ_CP015136.1"/>
</dbReference>
<dbReference type="OrthoDB" id="9801466at2"/>
<feature type="chain" id="PRO_5007511488" description="Cyclophilin-like domain-containing protein" evidence="1">
    <location>
        <begin position="28"/>
        <end position="155"/>
    </location>
</feature>
<dbReference type="InterPro" id="IPR041183">
    <property type="entry name" value="Cyclophilin-like"/>
</dbReference>
<keyword evidence="1" id="KW-0732">Signal</keyword>
<reference evidence="3 4" key="1">
    <citation type="journal article" date="2016" name="Genome Announc.">
        <title>First Complete Genome Sequence of a Subdivision 6 Acidobacterium Strain.</title>
        <authorList>
            <person name="Huang S."/>
            <person name="Vieira S."/>
            <person name="Bunk B."/>
            <person name="Riedel T."/>
            <person name="Sproer C."/>
            <person name="Overmann J."/>
        </authorList>
    </citation>
    <scope>NUCLEOTIDE SEQUENCE [LARGE SCALE GENOMIC DNA]</scope>
    <source>
        <strain evidence="4">DSM 100886 HEG_-6_39</strain>
    </source>
</reference>
<proteinExistence type="predicted"/>
<evidence type="ECO:0000313" key="4">
    <source>
        <dbReference type="Proteomes" id="UP000076079"/>
    </source>
</evidence>
<protein>
    <recommendedName>
        <fullName evidence="2">Cyclophilin-like domain-containing protein</fullName>
    </recommendedName>
</protein>
<keyword evidence="4" id="KW-1185">Reference proteome</keyword>
<organism evidence="3 4">
    <name type="scientific">Luteitalea pratensis</name>
    <dbReference type="NCBI Taxonomy" id="1855912"/>
    <lineage>
        <taxon>Bacteria</taxon>
        <taxon>Pseudomonadati</taxon>
        <taxon>Acidobacteriota</taxon>
        <taxon>Vicinamibacteria</taxon>
        <taxon>Vicinamibacterales</taxon>
        <taxon>Vicinamibacteraceae</taxon>
        <taxon>Luteitalea</taxon>
    </lineage>
</organism>
<evidence type="ECO:0000313" key="3">
    <source>
        <dbReference type="EMBL" id="AMY08523.1"/>
    </source>
</evidence>
<dbReference type="Gene3D" id="2.40.100.20">
    <property type="match status" value="1"/>
</dbReference>
<evidence type="ECO:0000256" key="1">
    <source>
        <dbReference type="SAM" id="SignalP"/>
    </source>
</evidence>
<dbReference type="EMBL" id="CP015136">
    <property type="protein sequence ID" value="AMY08523.1"/>
    <property type="molecule type" value="Genomic_DNA"/>
</dbReference>
<dbReference type="KEGG" id="abac:LuPra_01724"/>
<name>A0A143PJU8_LUTPR</name>